<evidence type="ECO:0000259" key="2">
    <source>
        <dbReference type="Pfam" id="PF17844"/>
    </source>
</evidence>
<dbReference type="InterPro" id="IPR017517">
    <property type="entry name" value="Maleyloyr_isom"/>
</dbReference>
<dbReference type="EMBL" id="SMKL01000019">
    <property type="protein sequence ID" value="TDC51910.1"/>
    <property type="molecule type" value="Genomic_DNA"/>
</dbReference>
<dbReference type="InterPro" id="IPR034660">
    <property type="entry name" value="DinB/YfiT-like"/>
</dbReference>
<feature type="domain" description="Mycothiol-dependent maleylpyruvate isomerase metal-binding" evidence="1">
    <location>
        <begin position="15"/>
        <end position="158"/>
    </location>
</feature>
<dbReference type="InterPro" id="IPR024344">
    <property type="entry name" value="MDMPI_metal-binding"/>
</dbReference>
<proteinExistence type="predicted"/>
<dbReference type="NCBIfam" id="TIGR03083">
    <property type="entry name" value="maleylpyruvate isomerase family mycothiol-dependent enzyme"/>
    <property type="match status" value="1"/>
</dbReference>
<name>A0A4R4RQ49_9ACTN</name>
<keyword evidence="3" id="KW-0670">Pyruvate</keyword>
<organism evidence="3 4">
    <name type="scientific">Jiangella ureilytica</name>
    <dbReference type="NCBI Taxonomy" id="2530374"/>
    <lineage>
        <taxon>Bacteria</taxon>
        <taxon>Bacillati</taxon>
        <taxon>Actinomycetota</taxon>
        <taxon>Actinomycetes</taxon>
        <taxon>Jiangellales</taxon>
        <taxon>Jiangellaceae</taxon>
        <taxon>Jiangella</taxon>
    </lineage>
</organism>
<protein>
    <submittedName>
        <fullName evidence="3">Maleylpyruvate isomerase family mycothiol-dependent enzyme</fullName>
    </submittedName>
</protein>
<dbReference type="RefSeq" id="WP_131982219.1">
    <property type="nucleotide sequence ID" value="NZ_SMKL01000019.1"/>
</dbReference>
<comment type="caution">
    <text evidence="3">The sequence shown here is derived from an EMBL/GenBank/DDBJ whole genome shotgun (WGS) entry which is preliminary data.</text>
</comment>
<dbReference type="SUPFAM" id="SSF109854">
    <property type="entry name" value="DinB/YfiT-like putative metalloenzymes"/>
    <property type="match status" value="1"/>
</dbReference>
<dbReference type="GO" id="GO:0046872">
    <property type="term" value="F:metal ion binding"/>
    <property type="evidence" value="ECO:0007669"/>
    <property type="project" value="InterPro"/>
</dbReference>
<evidence type="ECO:0000313" key="3">
    <source>
        <dbReference type="EMBL" id="TDC51910.1"/>
    </source>
</evidence>
<reference evidence="3 4" key="1">
    <citation type="submission" date="2019-02" db="EMBL/GenBank/DDBJ databases">
        <title>Draft genome sequences of novel Actinobacteria.</title>
        <authorList>
            <person name="Sahin N."/>
            <person name="Ay H."/>
            <person name="Saygin H."/>
        </authorList>
    </citation>
    <scope>NUCLEOTIDE SEQUENCE [LARGE SCALE GENOMIC DNA]</scope>
    <source>
        <strain evidence="3 4">KC603</strain>
    </source>
</reference>
<evidence type="ECO:0000313" key="4">
    <source>
        <dbReference type="Proteomes" id="UP000295621"/>
    </source>
</evidence>
<evidence type="ECO:0000259" key="1">
    <source>
        <dbReference type="Pfam" id="PF11716"/>
    </source>
</evidence>
<feature type="domain" description="Bacterial SCP orthologue" evidence="2">
    <location>
        <begin position="173"/>
        <end position="264"/>
    </location>
</feature>
<dbReference type="Gene3D" id="3.30.1050.40">
    <property type="match status" value="1"/>
</dbReference>
<dbReference type="Gene3D" id="1.20.120.450">
    <property type="entry name" value="dinb family like domain"/>
    <property type="match status" value="1"/>
</dbReference>
<dbReference type="InterPro" id="IPR041629">
    <property type="entry name" value="SCP_3"/>
</dbReference>
<sequence>MAKRIDTATVWAAYRSGHQALRDWLAALPAQHWAAPSVLPGWTVADLAAHIALVADSVTATAAAPRGVAAHGLGEYLRTYAAAAGGLSDLTRAISADAGHDKNRILAAVDERFAAAQATVDERGLDDLVLTTRRIPARQGDYLLTRTIEIAVHADDLARSVPADAADPPAVPRDTTRLAVRALLEVLAERAPGRSVEVRVAPFAAVQCIEGPRHTRGTPPNTVDLTPSLWLRLAGGRTTWADEVAAGAVLASGQRADLSAHLPLF</sequence>
<keyword evidence="4" id="KW-1185">Reference proteome</keyword>
<dbReference type="Pfam" id="PF17844">
    <property type="entry name" value="SCP_3"/>
    <property type="match status" value="1"/>
</dbReference>
<dbReference type="AlphaFoldDB" id="A0A4R4RQ49"/>
<accession>A0A4R4RQ49</accession>
<dbReference type="Pfam" id="PF11716">
    <property type="entry name" value="MDMPI_N"/>
    <property type="match status" value="1"/>
</dbReference>
<keyword evidence="3" id="KW-0413">Isomerase</keyword>
<gene>
    <name evidence="3" type="ORF">E1212_10920</name>
</gene>
<dbReference type="Proteomes" id="UP000295621">
    <property type="component" value="Unassembled WGS sequence"/>
</dbReference>
<dbReference type="GO" id="GO:0016853">
    <property type="term" value="F:isomerase activity"/>
    <property type="evidence" value="ECO:0007669"/>
    <property type="project" value="UniProtKB-KW"/>
</dbReference>
<dbReference type="OrthoDB" id="8481083at2"/>